<dbReference type="InterPro" id="IPR001296">
    <property type="entry name" value="Glyco_trans_1"/>
</dbReference>
<name>A0A7Z0SNZ8_9GAMM</name>
<keyword evidence="1" id="KW-0328">Glycosyltransferase</keyword>
<accession>A0A7Z0SNZ8</accession>
<dbReference type="RefSeq" id="WP_180094731.1">
    <property type="nucleotide sequence ID" value="NZ_JACCGK010000017.1"/>
</dbReference>
<dbReference type="Proteomes" id="UP000520876">
    <property type="component" value="Unassembled WGS sequence"/>
</dbReference>
<dbReference type="GO" id="GO:1901135">
    <property type="term" value="P:carbohydrate derivative metabolic process"/>
    <property type="evidence" value="ECO:0007669"/>
    <property type="project" value="UniProtKB-ARBA"/>
</dbReference>
<protein>
    <submittedName>
        <fullName evidence="5">Glycosyltransferase family 4 protein</fullName>
    </submittedName>
</protein>
<dbReference type="AlphaFoldDB" id="A0A7Z0SNZ8"/>
<evidence type="ECO:0000313" key="6">
    <source>
        <dbReference type="Proteomes" id="UP000520876"/>
    </source>
</evidence>
<dbReference type="SUPFAM" id="SSF53756">
    <property type="entry name" value="UDP-Glycosyltransferase/glycogen phosphorylase"/>
    <property type="match status" value="1"/>
</dbReference>
<evidence type="ECO:0000259" key="3">
    <source>
        <dbReference type="Pfam" id="PF00534"/>
    </source>
</evidence>
<comment type="caution">
    <text evidence="5">The sequence shown here is derived from an EMBL/GenBank/DDBJ whole genome shotgun (WGS) entry which is preliminary data.</text>
</comment>
<evidence type="ECO:0000256" key="1">
    <source>
        <dbReference type="ARBA" id="ARBA00022676"/>
    </source>
</evidence>
<proteinExistence type="predicted"/>
<dbReference type="PANTHER" id="PTHR12526">
    <property type="entry name" value="GLYCOSYLTRANSFERASE"/>
    <property type="match status" value="1"/>
</dbReference>
<dbReference type="Pfam" id="PF13439">
    <property type="entry name" value="Glyco_transf_4"/>
    <property type="match status" value="1"/>
</dbReference>
<gene>
    <name evidence="5" type="ORF">HZU72_18370</name>
</gene>
<dbReference type="CDD" id="cd03801">
    <property type="entry name" value="GT4_PimA-like"/>
    <property type="match status" value="1"/>
</dbReference>
<reference evidence="5 6" key="1">
    <citation type="submission" date="2020-07" db="EMBL/GenBank/DDBJ databases">
        <title>Halomonas sp. QX-2 draft genome sequence.</title>
        <authorList>
            <person name="Qiu X."/>
        </authorList>
    </citation>
    <scope>NUCLEOTIDE SEQUENCE [LARGE SCALE GENOMIC DNA]</scope>
    <source>
        <strain evidence="5 6">QX-2</strain>
    </source>
</reference>
<dbReference type="Pfam" id="PF00534">
    <property type="entry name" value="Glycos_transf_1"/>
    <property type="match status" value="1"/>
</dbReference>
<evidence type="ECO:0000259" key="4">
    <source>
        <dbReference type="Pfam" id="PF13439"/>
    </source>
</evidence>
<organism evidence="5 6">
    <name type="scientific">Vreelandella sedimenti</name>
    <dbReference type="NCBI Taxonomy" id="2729618"/>
    <lineage>
        <taxon>Bacteria</taxon>
        <taxon>Pseudomonadati</taxon>
        <taxon>Pseudomonadota</taxon>
        <taxon>Gammaproteobacteria</taxon>
        <taxon>Oceanospirillales</taxon>
        <taxon>Halomonadaceae</taxon>
        <taxon>Vreelandella</taxon>
    </lineage>
</organism>
<dbReference type="InterPro" id="IPR028098">
    <property type="entry name" value="Glyco_trans_4-like_N"/>
</dbReference>
<dbReference type="GO" id="GO:0016757">
    <property type="term" value="F:glycosyltransferase activity"/>
    <property type="evidence" value="ECO:0007669"/>
    <property type="project" value="UniProtKB-KW"/>
</dbReference>
<sequence length="410" mass="45263">MKLLAVSEHYYPRVGGTVNYVHETLCALAKSGVETELLVPGPADKHWLPEGMAEPPYAVHWLDAGYPAKGDPSREQRYDFCRQVDALAAERLAGPNRPDILHVLFGLFVMEVIDTKRLRLGGVACLATVHNVPPLECRQVAPNAPLPARIKEALRLQVVTLKNRGRLKKHDYDLYICPSQQVQELLTPVVGDQVGVIGHGPTTDLQALMVPPVTRRPVGPVRLLTVGGYAPHKCQHIIPNTAARLRDMNIDFIWEVAGPSGRVKGYRDRISRDLADLGLEGRVILHDAVPLADLGELYDRTHIYVQPSIEEGFCLTALDAAAVGLPVIGCRAGALPDIIKASNGIQVKSGPRPLAEAIAYFVKEECWQDANVQAAYIKAHFSWTRAAKSLLEHYDRLLFQKPSFYVAERI</sequence>
<dbReference type="PANTHER" id="PTHR12526:SF510">
    <property type="entry name" value="D-INOSITOL 3-PHOSPHATE GLYCOSYLTRANSFERASE"/>
    <property type="match status" value="1"/>
</dbReference>
<dbReference type="Gene3D" id="3.40.50.2000">
    <property type="entry name" value="Glycogen Phosphorylase B"/>
    <property type="match status" value="2"/>
</dbReference>
<evidence type="ECO:0000256" key="2">
    <source>
        <dbReference type="ARBA" id="ARBA00022679"/>
    </source>
</evidence>
<keyword evidence="6" id="KW-1185">Reference proteome</keyword>
<feature type="domain" description="Glycosyl transferase family 1" evidence="3">
    <location>
        <begin position="216"/>
        <end position="368"/>
    </location>
</feature>
<feature type="domain" description="Glycosyltransferase subfamily 4-like N-terminal" evidence="4">
    <location>
        <begin position="14"/>
        <end position="200"/>
    </location>
</feature>
<keyword evidence="2 5" id="KW-0808">Transferase</keyword>
<dbReference type="EMBL" id="JACCGK010000017">
    <property type="protein sequence ID" value="NYT74375.1"/>
    <property type="molecule type" value="Genomic_DNA"/>
</dbReference>
<evidence type="ECO:0000313" key="5">
    <source>
        <dbReference type="EMBL" id="NYT74375.1"/>
    </source>
</evidence>